<evidence type="ECO:0000313" key="3">
    <source>
        <dbReference type="Proteomes" id="UP000479710"/>
    </source>
</evidence>
<sequence length="64" mass="6664">MEQRTPRSKLVERIVVHRAVGGGLEGGRMAPFPCSGSGGRHAASVSAGSLAPRRVNRLQLRGAG</sequence>
<organism evidence="2 3">
    <name type="scientific">Oryza meyeriana var. granulata</name>
    <dbReference type="NCBI Taxonomy" id="110450"/>
    <lineage>
        <taxon>Eukaryota</taxon>
        <taxon>Viridiplantae</taxon>
        <taxon>Streptophyta</taxon>
        <taxon>Embryophyta</taxon>
        <taxon>Tracheophyta</taxon>
        <taxon>Spermatophyta</taxon>
        <taxon>Magnoliopsida</taxon>
        <taxon>Liliopsida</taxon>
        <taxon>Poales</taxon>
        <taxon>Poaceae</taxon>
        <taxon>BOP clade</taxon>
        <taxon>Oryzoideae</taxon>
        <taxon>Oryzeae</taxon>
        <taxon>Oryzinae</taxon>
        <taxon>Oryza</taxon>
        <taxon>Oryza meyeriana</taxon>
    </lineage>
</organism>
<evidence type="ECO:0000256" key="1">
    <source>
        <dbReference type="SAM" id="MobiDB-lite"/>
    </source>
</evidence>
<proteinExistence type="predicted"/>
<dbReference type="Proteomes" id="UP000479710">
    <property type="component" value="Unassembled WGS sequence"/>
</dbReference>
<keyword evidence="3" id="KW-1185">Reference proteome</keyword>
<feature type="region of interest" description="Disordered" evidence="1">
    <location>
        <begin position="26"/>
        <end position="50"/>
    </location>
</feature>
<dbReference type="EMBL" id="SPHZ02000005">
    <property type="protein sequence ID" value="KAF0916622.1"/>
    <property type="molecule type" value="Genomic_DNA"/>
</dbReference>
<gene>
    <name evidence="2" type="ORF">E2562_007906</name>
</gene>
<accession>A0A6G1DWQ0</accession>
<dbReference type="AlphaFoldDB" id="A0A6G1DWQ0"/>
<evidence type="ECO:0000313" key="2">
    <source>
        <dbReference type="EMBL" id="KAF0916622.1"/>
    </source>
</evidence>
<comment type="caution">
    <text evidence="2">The sequence shown here is derived from an EMBL/GenBank/DDBJ whole genome shotgun (WGS) entry which is preliminary data.</text>
</comment>
<protein>
    <submittedName>
        <fullName evidence="2">Uncharacterized protein</fullName>
    </submittedName>
</protein>
<reference evidence="2 3" key="1">
    <citation type="submission" date="2019-11" db="EMBL/GenBank/DDBJ databases">
        <title>Whole genome sequence of Oryza granulata.</title>
        <authorList>
            <person name="Li W."/>
        </authorList>
    </citation>
    <scope>NUCLEOTIDE SEQUENCE [LARGE SCALE GENOMIC DNA]</scope>
    <source>
        <strain evidence="3">cv. Menghai</strain>
        <tissue evidence="2">Leaf</tissue>
    </source>
</reference>
<name>A0A6G1DWQ0_9ORYZ</name>